<accession>A0A5J5ISS5</accession>
<keyword evidence="2" id="KW-1185">Reference proteome</keyword>
<protein>
    <submittedName>
        <fullName evidence="1">Glutaminase</fullName>
    </submittedName>
</protein>
<dbReference type="OrthoDB" id="5122834at2"/>
<dbReference type="AlphaFoldDB" id="A0A5J5ISS5"/>
<dbReference type="RefSeq" id="WP_150417673.1">
    <property type="nucleotide sequence ID" value="NZ_VYRZ01000001.1"/>
</dbReference>
<sequence>MQPSPRDVIAAARAGLGGVPRVRLGVRQEGRRILGFGRALRIVPVGEAWHLGVLLIGDDEVYATGEILRARAEAIRGYTAESQRARSERAAAAVRGGFAEGEAVHLDWSPVDLDAVAAGGSSGPLSLDDGVVTVAFAAGARMPLAAYLDDRIALLP</sequence>
<organism evidence="1 2">
    <name type="scientific">Microbacterium radiodurans</name>
    <dbReference type="NCBI Taxonomy" id="661398"/>
    <lineage>
        <taxon>Bacteria</taxon>
        <taxon>Bacillati</taxon>
        <taxon>Actinomycetota</taxon>
        <taxon>Actinomycetes</taxon>
        <taxon>Micrococcales</taxon>
        <taxon>Microbacteriaceae</taxon>
        <taxon>Microbacterium</taxon>
    </lineage>
</organism>
<proteinExistence type="predicted"/>
<gene>
    <name evidence="1" type="ORF">F6B42_00660</name>
</gene>
<reference evidence="2" key="1">
    <citation type="submission" date="2019-09" db="EMBL/GenBank/DDBJ databases">
        <title>Mumia zhuanghuii sp. nov. isolated from the intestinal contents of plateau pika (Ochotona curzoniae) in the Qinghai-Tibet plateau of China.</title>
        <authorList>
            <person name="Tian Z."/>
        </authorList>
    </citation>
    <scope>NUCLEOTIDE SEQUENCE [LARGE SCALE GENOMIC DNA]</scope>
    <source>
        <strain evidence="2">DSM 25564</strain>
    </source>
</reference>
<dbReference type="EMBL" id="VYRZ01000001">
    <property type="protein sequence ID" value="KAA9089053.1"/>
    <property type="molecule type" value="Genomic_DNA"/>
</dbReference>
<comment type="caution">
    <text evidence="1">The sequence shown here is derived from an EMBL/GenBank/DDBJ whole genome shotgun (WGS) entry which is preliminary data.</text>
</comment>
<dbReference type="Proteomes" id="UP000327039">
    <property type="component" value="Unassembled WGS sequence"/>
</dbReference>
<evidence type="ECO:0000313" key="2">
    <source>
        <dbReference type="Proteomes" id="UP000327039"/>
    </source>
</evidence>
<name>A0A5J5ISS5_9MICO</name>
<evidence type="ECO:0000313" key="1">
    <source>
        <dbReference type="EMBL" id="KAA9089053.1"/>
    </source>
</evidence>